<dbReference type="PANTHER" id="PTHR30126">
    <property type="entry name" value="HTH-TYPE TRANSCRIPTIONAL REGULATOR"/>
    <property type="match status" value="1"/>
</dbReference>
<accession>A0A0L0M970</accession>
<dbReference type="Pfam" id="PF00126">
    <property type="entry name" value="HTH_1"/>
    <property type="match status" value="1"/>
</dbReference>
<feature type="domain" description="HTH lysR-type" evidence="6">
    <location>
        <begin position="1"/>
        <end position="58"/>
    </location>
</feature>
<feature type="region of interest" description="Disordered" evidence="5">
    <location>
        <begin position="296"/>
        <end position="323"/>
    </location>
</feature>
<evidence type="ECO:0000259" key="6">
    <source>
        <dbReference type="PROSITE" id="PS50931"/>
    </source>
</evidence>
<dbReference type="PATRIC" id="fig|242163.4.peg.1587"/>
<name>A0A0L0M970_9BURK</name>
<evidence type="ECO:0000256" key="2">
    <source>
        <dbReference type="ARBA" id="ARBA00023015"/>
    </source>
</evidence>
<comment type="caution">
    <text evidence="7">The sequence shown here is derived from an EMBL/GenBank/DDBJ whole genome shotgun (WGS) entry which is preliminary data.</text>
</comment>
<keyword evidence="4" id="KW-0804">Transcription</keyword>
<dbReference type="InterPro" id="IPR005119">
    <property type="entry name" value="LysR_subst-bd"/>
</dbReference>
<proteinExistence type="inferred from homology"/>
<dbReference type="EMBL" id="LFJJ01000151">
    <property type="protein sequence ID" value="KND59202.1"/>
    <property type="molecule type" value="Genomic_DNA"/>
</dbReference>
<evidence type="ECO:0000256" key="5">
    <source>
        <dbReference type="SAM" id="MobiDB-lite"/>
    </source>
</evidence>
<gene>
    <name evidence="7" type="ORF">BVER_01103c</name>
</gene>
<keyword evidence="2" id="KW-0805">Transcription regulation</keyword>
<dbReference type="Gene3D" id="1.10.10.10">
    <property type="entry name" value="Winged helix-like DNA-binding domain superfamily/Winged helix DNA-binding domain"/>
    <property type="match status" value="1"/>
</dbReference>
<evidence type="ECO:0000256" key="3">
    <source>
        <dbReference type="ARBA" id="ARBA00023125"/>
    </source>
</evidence>
<dbReference type="GO" id="GO:0000976">
    <property type="term" value="F:transcription cis-regulatory region binding"/>
    <property type="evidence" value="ECO:0007669"/>
    <property type="project" value="TreeGrafter"/>
</dbReference>
<organism evidence="7 8">
    <name type="scientific">Candidatus Burkholderia verschuerenii</name>
    <dbReference type="NCBI Taxonomy" id="242163"/>
    <lineage>
        <taxon>Bacteria</taxon>
        <taxon>Pseudomonadati</taxon>
        <taxon>Pseudomonadota</taxon>
        <taxon>Betaproteobacteria</taxon>
        <taxon>Burkholderiales</taxon>
        <taxon>Burkholderiaceae</taxon>
        <taxon>Burkholderia</taxon>
    </lineage>
</organism>
<dbReference type="Proteomes" id="UP000036959">
    <property type="component" value="Unassembled WGS sequence"/>
</dbReference>
<dbReference type="Pfam" id="PF03466">
    <property type="entry name" value="LysR_substrate"/>
    <property type="match status" value="1"/>
</dbReference>
<comment type="similarity">
    <text evidence="1">Belongs to the LysR transcriptional regulatory family.</text>
</comment>
<evidence type="ECO:0000313" key="7">
    <source>
        <dbReference type="EMBL" id="KND59202.1"/>
    </source>
</evidence>
<dbReference type="GO" id="GO:0003700">
    <property type="term" value="F:DNA-binding transcription factor activity"/>
    <property type="evidence" value="ECO:0007669"/>
    <property type="project" value="InterPro"/>
</dbReference>
<evidence type="ECO:0000256" key="4">
    <source>
        <dbReference type="ARBA" id="ARBA00023163"/>
    </source>
</evidence>
<dbReference type="InterPro" id="IPR000847">
    <property type="entry name" value="LysR_HTH_N"/>
</dbReference>
<protein>
    <recommendedName>
        <fullName evidence="6">HTH lysR-type domain-containing protein</fullName>
    </recommendedName>
</protein>
<dbReference type="InterPro" id="IPR036390">
    <property type="entry name" value="WH_DNA-bd_sf"/>
</dbReference>
<dbReference type="RefSeq" id="WP_050454970.1">
    <property type="nucleotide sequence ID" value="NZ_LFJJ01000151.1"/>
</dbReference>
<dbReference type="SUPFAM" id="SSF46785">
    <property type="entry name" value="Winged helix' DNA-binding domain"/>
    <property type="match status" value="1"/>
</dbReference>
<dbReference type="PROSITE" id="PS50931">
    <property type="entry name" value="HTH_LYSR"/>
    <property type="match status" value="1"/>
</dbReference>
<dbReference type="Gene3D" id="3.40.190.10">
    <property type="entry name" value="Periplasmic binding protein-like II"/>
    <property type="match status" value="2"/>
</dbReference>
<reference evidence="8" key="1">
    <citation type="submission" date="2015-06" db="EMBL/GenBank/DDBJ databases">
        <title>Comparative genomics of Burkholderia leaf nodule symbionts.</title>
        <authorList>
            <person name="Carlier A."/>
            <person name="Eberl L."/>
            <person name="Pinto-Carbo M."/>
        </authorList>
    </citation>
    <scope>NUCLEOTIDE SEQUENCE [LARGE SCALE GENOMIC DNA]</scope>
    <source>
        <strain evidence="8">UZHbot4</strain>
    </source>
</reference>
<dbReference type="CDD" id="cd05466">
    <property type="entry name" value="PBP2_LTTR_substrate"/>
    <property type="match status" value="1"/>
</dbReference>
<dbReference type="PANTHER" id="PTHR30126:SF39">
    <property type="entry name" value="HTH-TYPE TRANSCRIPTIONAL REGULATOR CYSL"/>
    <property type="match status" value="1"/>
</dbReference>
<dbReference type="SUPFAM" id="SSF53850">
    <property type="entry name" value="Periplasmic binding protein-like II"/>
    <property type="match status" value="1"/>
</dbReference>
<dbReference type="PRINTS" id="PR00039">
    <property type="entry name" value="HTHLYSR"/>
</dbReference>
<dbReference type="InterPro" id="IPR036388">
    <property type="entry name" value="WH-like_DNA-bd_sf"/>
</dbReference>
<dbReference type="AlphaFoldDB" id="A0A0L0M970"/>
<dbReference type="OrthoDB" id="9815174at2"/>
<keyword evidence="8" id="KW-1185">Reference proteome</keyword>
<keyword evidence="3" id="KW-0238">DNA-binding</keyword>
<evidence type="ECO:0000313" key="8">
    <source>
        <dbReference type="Proteomes" id="UP000036959"/>
    </source>
</evidence>
<sequence>MKLEDIHAFVAVVRQASITGAAEALLTRQPAITRRVQSLEKDLGVVLLDRNVKPSRPTQVGRRVYELCINVVRDIELIEELVREDAAPSGRLRLGVAEVLAELALLDAVPELRREYPDVQIEVASGWSTEVITRLRESAVDAAIAVLPEGTRFESGMAASSIGVLPMVVVAQKGAVSGRKRLAELHGMEWVLSPEGCGFRDLLRRAFSDQGLPFSVKIATFGTEQKLGLVARGAGLGFVPESMLESSQYASQLQRIDLADFMPMPHIWRVHPENLGRSADCVQRFGEVTIEELASLGMPRTPATPVRQQRARPSRAASHKEEG</sequence>
<evidence type="ECO:0000256" key="1">
    <source>
        <dbReference type="ARBA" id="ARBA00009437"/>
    </source>
</evidence>